<dbReference type="EMBL" id="JACHMQ010000001">
    <property type="protein sequence ID" value="MBB6397402.1"/>
    <property type="molecule type" value="Genomic_DNA"/>
</dbReference>
<sequence>MSTLATTLLPIATLGLGAALTMIGQSLTDRRVSRREKEARKEQFRAQNFEIHRTALLDLQEKISDLSSRTQVERLRRKTDDAERYLQGYPFKNLRAQMEEVHVAIDKVNELASRRAELSEEDFRGQINELVANCVNVNKVQLDASREFFEKSKMMVDNREQYYADLLDYIRAIRLGMYRSGANSVVVAGQEYLSALGKWNDAFGDNEKAYSAMVAAEYGLQRAISNRLTSGPYDEYEHHKNREGDSGS</sequence>
<gene>
    <name evidence="1" type="ORF">BKA00_004316</name>
</gene>
<keyword evidence="2" id="KW-1185">Reference proteome</keyword>
<dbReference type="Proteomes" id="UP000546324">
    <property type="component" value="Unassembled WGS sequence"/>
</dbReference>
<dbReference type="AlphaFoldDB" id="A0A7X0G254"/>
<name>A0A7X0G254_9ACTN</name>
<evidence type="ECO:0000313" key="2">
    <source>
        <dbReference type="Proteomes" id="UP000546324"/>
    </source>
</evidence>
<dbReference type="RefSeq" id="WP_185027701.1">
    <property type="nucleotide sequence ID" value="NZ_JACHMQ010000001.1"/>
</dbReference>
<evidence type="ECO:0000313" key="1">
    <source>
        <dbReference type="EMBL" id="MBB6397402.1"/>
    </source>
</evidence>
<protein>
    <submittedName>
        <fullName evidence="1">ElaB/YqjD/DUF883 family membrane-anchored ribosome-binding protein</fullName>
    </submittedName>
</protein>
<organism evidence="1 2">
    <name type="scientific">Actinomadura coerulea</name>
    <dbReference type="NCBI Taxonomy" id="46159"/>
    <lineage>
        <taxon>Bacteria</taxon>
        <taxon>Bacillati</taxon>
        <taxon>Actinomycetota</taxon>
        <taxon>Actinomycetes</taxon>
        <taxon>Streptosporangiales</taxon>
        <taxon>Thermomonosporaceae</taxon>
        <taxon>Actinomadura</taxon>
    </lineage>
</organism>
<accession>A0A7X0G254</accession>
<proteinExistence type="predicted"/>
<comment type="caution">
    <text evidence="1">The sequence shown here is derived from an EMBL/GenBank/DDBJ whole genome shotgun (WGS) entry which is preliminary data.</text>
</comment>
<reference evidence="1 2" key="1">
    <citation type="submission" date="2020-08" db="EMBL/GenBank/DDBJ databases">
        <title>Sequencing the genomes of 1000 actinobacteria strains.</title>
        <authorList>
            <person name="Klenk H.-P."/>
        </authorList>
    </citation>
    <scope>NUCLEOTIDE SEQUENCE [LARGE SCALE GENOMIC DNA]</scope>
    <source>
        <strain evidence="1 2">DSM 43675</strain>
    </source>
</reference>